<organism evidence="1 2">
    <name type="scientific">Ralstonia solanacearum</name>
    <name type="common">Pseudomonas solanacearum</name>
    <dbReference type="NCBI Taxonomy" id="305"/>
    <lineage>
        <taxon>Bacteria</taxon>
        <taxon>Pseudomonadati</taxon>
        <taxon>Pseudomonadota</taxon>
        <taxon>Betaproteobacteria</taxon>
        <taxon>Burkholderiales</taxon>
        <taxon>Burkholderiaceae</taxon>
        <taxon>Ralstonia</taxon>
        <taxon>Ralstonia solanacearum species complex</taxon>
    </lineage>
</organism>
<gene>
    <name evidence="1" type="ORF">HF909_22680</name>
</gene>
<name>A0AA92K5W6_RALSL</name>
<dbReference type="AlphaFoldDB" id="A0AA92K5W6"/>
<reference evidence="2" key="1">
    <citation type="submission" date="2020-04" db="EMBL/GenBank/DDBJ databases">
        <title>Ralstonia solanacearum UW576, UW763, UW773, and UW774.</title>
        <authorList>
            <person name="Steidl O."/>
            <person name="Truchon A."/>
            <person name="Allen C."/>
        </authorList>
    </citation>
    <scope>NUCLEOTIDE SEQUENCE [LARGE SCALE GENOMIC DNA]</scope>
    <source>
        <strain evidence="2">UW774</strain>
        <plasmid evidence="2">pUW774mp</plasmid>
    </source>
</reference>
<sequence length="258" mass="29655">MLPELLAAMDLINQSDFIQSVGNFLAWKKVTRALQFLIKFSVAYPLHVTDAIQPLSSYVRSTDFTLQVRAWWSLEALRLVIAARQSFSSQPRFSSNLYSEAAFAVLSSQATEQSLLFGKKWLGEKLRRLGDEAGLELYRLSLMLPCGDEAQVRQRCLEIDQALTRSRVLEPWLDRANQIRWWLTPGVRLHRFSDCVLLWQGKMGYEFPRSHAAESWRHDQVINAPRNAEWDEQTSVLLFKDGLIWPGLYFAESASESV</sequence>
<geneLocation type="plasmid" evidence="1 2">
    <name>pUW774mp</name>
</geneLocation>
<evidence type="ECO:0000313" key="2">
    <source>
        <dbReference type="Proteomes" id="UP000593970"/>
    </source>
</evidence>
<protein>
    <submittedName>
        <fullName evidence="1">Uncharacterized protein</fullName>
    </submittedName>
</protein>
<dbReference type="Proteomes" id="UP000593970">
    <property type="component" value="Plasmid pUW774mp"/>
</dbReference>
<dbReference type="EMBL" id="CP051170">
    <property type="protein sequence ID" value="QOK99162.1"/>
    <property type="molecule type" value="Genomic_DNA"/>
</dbReference>
<proteinExistence type="predicted"/>
<keyword evidence="1" id="KW-0614">Plasmid</keyword>
<evidence type="ECO:0000313" key="1">
    <source>
        <dbReference type="EMBL" id="QOK99162.1"/>
    </source>
</evidence>
<accession>A0AA92K5W6</accession>